<dbReference type="PANTHER" id="PTHR23023">
    <property type="entry name" value="DIMETHYLANILINE MONOOXYGENASE"/>
    <property type="match status" value="1"/>
</dbReference>
<evidence type="ECO:0000256" key="3">
    <source>
        <dbReference type="ARBA" id="ARBA00022827"/>
    </source>
</evidence>
<comment type="caution">
    <text evidence="6">The sequence shown here is derived from an EMBL/GenBank/DDBJ whole genome shotgun (WGS) entry which is preliminary data.</text>
</comment>
<dbReference type="OrthoDB" id="66881at2759"/>
<proteinExistence type="inferred from homology"/>
<sequence length="456" mass="50650">MTTIAVIGAGPAGLSICKELLATSQTKCGDWEKPVVFESRAGVGGIWVPDAEPHQHPQTPLYNSLTTNLPHPVMSFQCFPFPPSTPVFPSAKHVQSYLEEFASHFDLMACIRFGEKVISLHWDSTQWILTSSKACYRFDRVVVANGHHSVPRIPDIPGVQAWLDANVASHSIWYRKPSHLGDKVLVIGGGPSGNDISAELSSCCITLIRSYTGAPNEEHGNVKTRGRTVKLGEAGRVEFADGTVETDVDYCILATGYKVDIPFLQLATGIPPACPPLPSVLYNSSYHLFPLARHLFPIQTEFPPSTLAFMGLPVRVAPLPVMEAQAAAIIKVFAEPSSLDIDAESQMILKRYQTLDTACNGDHTAVARLWSIFDEDQQFKYQDELFRFAGSSNTVPQWRKDMYSAKALLRAFWVELERRGEAEEWVRDVEGMDAWVAVMQRLLKKAREWNPQVKLP</sequence>
<evidence type="ECO:0000256" key="2">
    <source>
        <dbReference type="ARBA" id="ARBA00022630"/>
    </source>
</evidence>
<dbReference type="Pfam" id="PF00743">
    <property type="entry name" value="FMO-like"/>
    <property type="match status" value="2"/>
</dbReference>
<organism evidence="6 7">
    <name type="scientific">Mycena indigotica</name>
    <dbReference type="NCBI Taxonomy" id="2126181"/>
    <lineage>
        <taxon>Eukaryota</taxon>
        <taxon>Fungi</taxon>
        <taxon>Dikarya</taxon>
        <taxon>Basidiomycota</taxon>
        <taxon>Agaricomycotina</taxon>
        <taxon>Agaricomycetes</taxon>
        <taxon>Agaricomycetidae</taxon>
        <taxon>Agaricales</taxon>
        <taxon>Marasmiineae</taxon>
        <taxon>Mycenaceae</taxon>
        <taxon>Mycena</taxon>
    </lineage>
</organism>
<dbReference type="GeneID" id="59341053"/>
<dbReference type="GO" id="GO:0050661">
    <property type="term" value="F:NADP binding"/>
    <property type="evidence" value="ECO:0007669"/>
    <property type="project" value="InterPro"/>
</dbReference>
<dbReference type="Gene3D" id="3.50.50.60">
    <property type="entry name" value="FAD/NAD(P)-binding domain"/>
    <property type="match status" value="2"/>
</dbReference>
<dbReference type="PRINTS" id="PR00370">
    <property type="entry name" value="FMOXYGENASE"/>
</dbReference>
<gene>
    <name evidence="6" type="ORF">MIND_00161300</name>
</gene>
<dbReference type="InterPro" id="IPR000960">
    <property type="entry name" value="Flavin_mOase"/>
</dbReference>
<keyword evidence="2" id="KW-0285">Flavoprotein</keyword>
<comment type="similarity">
    <text evidence="1">Belongs to the FMO family.</text>
</comment>
<keyword evidence="7" id="KW-1185">Reference proteome</keyword>
<keyword evidence="5" id="KW-0560">Oxidoreductase</keyword>
<evidence type="ECO:0008006" key="8">
    <source>
        <dbReference type="Google" id="ProtNLM"/>
    </source>
</evidence>
<evidence type="ECO:0000313" key="7">
    <source>
        <dbReference type="Proteomes" id="UP000636479"/>
    </source>
</evidence>
<dbReference type="SUPFAM" id="SSF51905">
    <property type="entry name" value="FAD/NAD(P)-binding domain"/>
    <property type="match status" value="2"/>
</dbReference>
<protein>
    <recommendedName>
        <fullName evidence="8">FAD/NAD(P)-binding domain-containing protein</fullName>
    </recommendedName>
</protein>
<keyword evidence="4" id="KW-0521">NADP</keyword>
<dbReference type="Proteomes" id="UP000636479">
    <property type="component" value="Unassembled WGS sequence"/>
</dbReference>
<accession>A0A8H6WF59</accession>
<evidence type="ECO:0000313" key="6">
    <source>
        <dbReference type="EMBL" id="KAF7316424.1"/>
    </source>
</evidence>
<dbReference type="AlphaFoldDB" id="A0A8H6WF59"/>
<dbReference type="RefSeq" id="XP_037226447.1">
    <property type="nucleotide sequence ID" value="XM_037358537.1"/>
</dbReference>
<name>A0A8H6WF59_9AGAR</name>
<dbReference type="EMBL" id="JACAZF010000001">
    <property type="protein sequence ID" value="KAF7316424.1"/>
    <property type="molecule type" value="Genomic_DNA"/>
</dbReference>
<evidence type="ECO:0000256" key="4">
    <source>
        <dbReference type="ARBA" id="ARBA00022857"/>
    </source>
</evidence>
<dbReference type="InterPro" id="IPR050346">
    <property type="entry name" value="FMO-like"/>
</dbReference>
<keyword evidence="3" id="KW-0274">FAD</keyword>
<dbReference type="InterPro" id="IPR036188">
    <property type="entry name" value="FAD/NAD-bd_sf"/>
</dbReference>
<evidence type="ECO:0000256" key="1">
    <source>
        <dbReference type="ARBA" id="ARBA00009183"/>
    </source>
</evidence>
<reference evidence="6" key="1">
    <citation type="submission" date="2020-05" db="EMBL/GenBank/DDBJ databases">
        <title>Mycena genomes resolve the evolution of fungal bioluminescence.</title>
        <authorList>
            <person name="Tsai I.J."/>
        </authorList>
    </citation>
    <scope>NUCLEOTIDE SEQUENCE</scope>
    <source>
        <strain evidence="6">171206Taipei</strain>
    </source>
</reference>
<dbReference type="GO" id="GO:0050660">
    <property type="term" value="F:flavin adenine dinucleotide binding"/>
    <property type="evidence" value="ECO:0007669"/>
    <property type="project" value="InterPro"/>
</dbReference>
<dbReference type="GO" id="GO:0004499">
    <property type="term" value="F:N,N-dimethylaniline monooxygenase activity"/>
    <property type="evidence" value="ECO:0007669"/>
    <property type="project" value="InterPro"/>
</dbReference>
<dbReference type="InterPro" id="IPR020946">
    <property type="entry name" value="Flavin_mOase-like"/>
</dbReference>
<evidence type="ECO:0000256" key="5">
    <source>
        <dbReference type="ARBA" id="ARBA00023002"/>
    </source>
</evidence>